<dbReference type="Proteomes" id="UP001196301">
    <property type="component" value="Unassembled WGS sequence"/>
</dbReference>
<name>A0ABS6DXI5_9FIRM</name>
<proteinExistence type="predicted"/>
<dbReference type="RefSeq" id="WP_216569102.1">
    <property type="nucleotide sequence ID" value="NZ_JAHLOQ010000012.1"/>
</dbReference>
<evidence type="ECO:0000313" key="1">
    <source>
        <dbReference type="EMBL" id="MBU5335971.1"/>
    </source>
</evidence>
<gene>
    <name evidence="1" type="ORF">KQI20_05920</name>
</gene>
<protein>
    <submittedName>
        <fullName evidence="1">Nucleoid-associated protein</fullName>
    </submittedName>
</protein>
<comment type="caution">
    <text evidence="1">The sequence shown here is derived from an EMBL/GenBank/DDBJ whole genome shotgun (WGS) entry which is preliminary data.</text>
</comment>
<accession>A0ABS6DXI5</accession>
<evidence type="ECO:0000313" key="2">
    <source>
        <dbReference type="Proteomes" id="UP001196301"/>
    </source>
</evidence>
<organism evidence="1 2">
    <name type="scientific">Intestinibacter bartlettii</name>
    <dbReference type="NCBI Taxonomy" id="261299"/>
    <lineage>
        <taxon>Bacteria</taxon>
        <taxon>Bacillati</taxon>
        <taxon>Bacillota</taxon>
        <taxon>Clostridia</taxon>
        <taxon>Peptostreptococcales</taxon>
        <taxon>Peptostreptococcaceae</taxon>
        <taxon>Intestinibacter</taxon>
    </lineage>
</organism>
<dbReference type="Pfam" id="PF04245">
    <property type="entry name" value="NA37"/>
    <property type="match status" value="1"/>
</dbReference>
<dbReference type="EMBL" id="JAHLOQ010000012">
    <property type="protein sequence ID" value="MBU5335971.1"/>
    <property type="molecule type" value="Genomic_DNA"/>
</dbReference>
<reference evidence="1 2" key="1">
    <citation type="submission" date="2021-06" db="EMBL/GenBank/DDBJ databases">
        <authorList>
            <person name="Sun Q."/>
            <person name="Li D."/>
        </authorList>
    </citation>
    <scope>NUCLEOTIDE SEQUENCE [LARGE SCALE GENOMIC DNA]</scope>
    <source>
        <strain evidence="1 2">N19</strain>
    </source>
</reference>
<sequence>MIIHKSIVHVLDKNSDSPILNDYECKNSLEVDKFFQKIINRVSKDDDLRKAEFNDYNNNIVKNCCEQIIYDEDTFLQNSKEIASYLFEIMQQGEEMDSCDLAICLYSVKDEKNVAIMRLEYKKLYTHSIEFVEDKFNIQIVSNEIGIPETGKPKQCALVGVSGINDDYHFRLLDKDAEKEQIETKFVTEFLNAQKIEDDKYKTKVFKTTAENWITNAIADDMKKAEDIRSMLNYTLKEKEEINVEEFVQNNIVDQNLKESFKEHMEDKGLTENFSVDKKWVEKKLKKRSIKTDTGFDIKGNLSDFEDAMKYSVRKNENGTFDIVIKNVSFYEEK</sequence>
<dbReference type="InterPro" id="IPR007358">
    <property type="entry name" value="Nucleoid_associated_NdpA"/>
</dbReference>
<keyword evidence="2" id="KW-1185">Reference proteome</keyword>